<organism evidence="1 2">
    <name type="scientific">Lysinibacillus fusiformis</name>
    <dbReference type="NCBI Taxonomy" id="28031"/>
    <lineage>
        <taxon>Bacteria</taxon>
        <taxon>Bacillati</taxon>
        <taxon>Bacillota</taxon>
        <taxon>Bacilli</taxon>
        <taxon>Bacillales</taxon>
        <taxon>Bacillaceae</taxon>
        <taxon>Lysinibacillus</taxon>
    </lineage>
</organism>
<evidence type="ECO:0000313" key="2">
    <source>
        <dbReference type="Proteomes" id="UP000094784"/>
    </source>
</evidence>
<reference evidence="1 2" key="1">
    <citation type="submission" date="2016-09" db="EMBL/GenBank/DDBJ databases">
        <title>Draft genome sequence of the soil isolate, Lysinibacillus fusiformis M5, a potential hypoxanthine producer.</title>
        <authorList>
            <person name="Gallegos-Monterrosa R."/>
            <person name="Maroti G."/>
            <person name="Balint B."/>
            <person name="Kovacs A.T."/>
        </authorList>
    </citation>
    <scope>NUCLEOTIDE SEQUENCE [LARGE SCALE GENOMIC DNA]</scope>
    <source>
        <strain evidence="1 2">M5</strain>
    </source>
</reference>
<evidence type="ECO:0000313" key="1">
    <source>
        <dbReference type="EMBL" id="ODV54859.1"/>
    </source>
</evidence>
<name>A0A1E4R329_9BACI</name>
<protein>
    <submittedName>
        <fullName evidence="1">Uncharacterized protein</fullName>
    </submittedName>
</protein>
<proteinExistence type="predicted"/>
<gene>
    <name evidence="1" type="ORF">BG258_02615</name>
</gene>
<dbReference type="Proteomes" id="UP000094784">
    <property type="component" value="Unassembled WGS sequence"/>
</dbReference>
<accession>A0A1E4R329</accession>
<sequence>MNCTVNSLSPLNEDRVIIWNNTDRYCSEEGFDYVIKRGFRKIDFVGMASMCDFKTQTSIFIELTVILVSNNKKKFRGV</sequence>
<dbReference type="AlphaFoldDB" id="A0A1E4R329"/>
<comment type="caution">
    <text evidence="1">The sequence shown here is derived from an EMBL/GenBank/DDBJ whole genome shotgun (WGS) entry which is preliminary data.</text>
</comment>
<dbReference type="EMBL" id="MECQ01000001">
    <property type="protein sequence ID" value="ODV54859.1"/>
    <property type="molecule type" value="Genomic_DNA"/>
</dbReference>
<dbReference type="OrthoDB" id="9793120at2"/>